<dbReference type="RefSeq" id="WP_071065489.1">
    <property type="nucleotide sequence ID" value="NZ_MAXA01000235.1"/>
</dbReference>
<keyword evidence="6" id="KW-1185">Reference proteome</keyword>
<proteinExistence type="predicted"/>
<dbReference type="Proteomes" id="UP000179769">
    <property type="component" value="Unassembled WGS sequence"/>
</dbReference>
<dbReference type="SUPFAM" id="SSF53756">
    <property type="entry name" value="UDP-Glycosyltransferase/glycogen phosphorylase"/>
    <property type="match status" value="1"/>
</dbReference>
<dbReference type="PANTHER" id="PTHR45947:SF3">
    <property type="entry name" value="SULFOQUINOVOSYL TRANSFERASE SQD2"/>
    <property type="match status" value="1"/>
</dbReference>
<gene>
    <name evidence="5" type="ORF">BBK14_05430</name>
</gene>
<dbReference type="GO" id="GO:0016758">
    <property type="term" value="F:hexosyltransferase activity"/>
    <property type="evidence" value="ECO:0007669"/>
    <property type="project" value="TreeGrafter"/>
</dbReference>
<evidence type="ECO:0000259" key="3">
    <source>
        <dbReference type="Pfam" id="PF00534"/>
    </source>
</evidence>
<comment type="caution">
    <text evidence="5">The sequence shown here is derived from an EMBL/GenBank/DDBJ whole genome shotgun (WGS) entry which is preliminary data.</text>
</comment>
<dbReference type="EMBL" id="MAXA01000235">
    <property type="protein sequence ID" value="OHV24304.1"/>
    <property type="molecule type" value="Genomic_DNA"/>
</dbReference>
<dbReference type="NCBIfam" id="TIGR02149">
    <property type="entry name" value="glgA_Coryne"/>
    <property type="match status" value="1"/>
</dbReference>
<accession>A0A1S1PWM7</accession>
<dbReference type="Pfam" id="PF13439">
    <property type="entry name" value="Glyco_transf_4"/>
    <property type="match status" value="1"/>
</dbReference>
<evidence type="ECO:0000259" key="4">
    <source>
        <dbReference type="Pfam" id="PF13439"/>
    </source>
</evidence>
<protein>
    <submittedName>
        <fullName evidence="5">Glycosyl transferase family 1</fullName>
    </submittedName>
</protein>
<dbReference type="PANTHER" id="PTHR45947">
    <property type="entry name" value="SULFOQUINOVOSYL TRANSFERASE SQD2"/>
    <property type="match status" value="1"/>
</dbReference>
<dbReference type="GO" id="GO:1901137">
    <property type="term" value="P:carbohydrate derivative biosynthetic process"/>
    <property type="evidence" value="ECO:0007669"/>
    <property type="project" value="UniProtKB-ARBA"/>
</dbReference>
<feature type="domain" description="Glycosyl transferase family 1" evidence="3">
    <location>
        <begin position="202"/>
        <end position="368"/>
    </location>
</feature>
<feature type="domain" description="Glycosyltransferase subfamily 4-like N-terminal" evidence="4">
    <location>
        <begin position="15"/>
        <end position="191"/>
    </location>
</feature>
<dbReference type="Pfam" id="PF00534">
    <property type="entry name" value="Glycos_transf_1"/>
    <property type="match status" value="1"/>
</dbReference>
<name>A0A1S1PWM7_9ACTN</name>
<dbReference type="AlphaFoldDB" id="A0A1S1PWM7"/>
<dbReference type="OrthoDB" id="6286688at2"/>
<evidence type="ECO:0000313" key="6">
    <source>
        <dbReference type="Proteomes" id="UP000179769"/>
    </source>
</evidence>
<evidence type="ECO:0000256" key="1">
    <source>
        <dbReference type="ARBA" id="ARBA00022676"/>
    </source>
</evidence>
<dbReference type="InterPro" id="IPR011875">
    <property type="entry name" value="M1P_synthase"/>
</dbReference>
<dbReference type="InterPro" id="IPR001296">
    <property type="entry name" value="Glyco_trans_1"/>
</dbReference>
<evidence type="ECO:0000313" key="5">
    <source>
        <dbReference type="EMBL" id="OHV24304.1"/>
    </source>
</evidence>
<dbReference type="CDD" id="cd03801">
    <property type="entry name" value="GT4_PimA-like"/>
    <property type="match status" value="1"/>
</dbReference>
<dbReference type="InterPro" id="IPR028098">
    <property type="entry name" value="Glyco_trans_4-like_N"/>
</dbReference>
<keyword evidence="2 5" id="KW-0808">Transferase</keyword>
<dbReference type="GO" id="GO:0009250">
    <property type="term" value="P:glucan biosynthetic process"/>
    <property type="evidence" value="ECO:0007669"/>
    <property type="project" value="InterPro"/>
</dbReference>
<keyword evidence="1" id="KW-0328">Glycosyltransferase</keyword>
<organism evidence="5 6">
    <name type="scientific">Parafrankia soli</name>
    <dbReference type="NCBI Taxonomy" id="2599596"/>
    <lineage>
        <taxon>Bacteria</taxon>
        <taxon>Bacillati</taxon>
        <taxon>Actinomycetota</taxon>
        <taxon>Actinomycetes</taxon>
        <taxon>Frankiales</taxon>
        <taxon>Frankiaceae</taxon>
        <taxon>Parafrankia</taxon>
    </lineage>
</organism>
<sequence length="395" mass="41571">MRVALFTREYPPDVYGGAGVHVEYLARELARLVDLTVHCEGDPRPSPGTAGAASTAAVEAHRPWPALDGANDALRIASMDLSMAAAVDRAGGADVVHSHTWYTNLAGHLTSLVQGIPHVMTAHSLEPRRPWKAEQLGGGYRLSSWCERVAISAAAAVVAVSEGMRADILDAYPEVDPGRVHVIRNGIDTDEYTPDNRTDVLERYGVDPDRPSVVFVGRITRQKGLPVLLRAAARLDPSAQLVLCAGAPDTPEQLAEVTGLVDGLRASRDGVVWLSGMLAKPEVIQILSHATVFVCPSVYEPLGIVNLEAMACGTAVVASRVGGIPEVVASGETGLLVPPDDPAALAAAINEVLADPGRAAAMGRAGRDRAVAEFGWPAVAERTARLYEKVTGSSG</sequence>
<dbReference type="InterPro" id="IPR050194">
    <property type="entry name" value="Glycosyltransferase_grp1"/>
</dbReference>
<reference evidence="6" key="1">
    <citation type="submission" date="2016-07" db="EMBL/GenBank/DDBJ databases">
        <title>Frankia sp. NRRL B-16219 Genome sequencing.</title>
        <authorList>
            <person name="Ghodhbane-Gtari F."/>
            <person name="Swanson E."/>
            <person name="Gueddou A."/>
            <person name="Louati M."/>
            <person name="Nouioui I."/>
            <person name="Hezbri K."/>
            <person name="Abebe-Akele F."/>
            <person name="Simpson S."/>
            <person name="Morris K."/>
            <person name="Thomas K."/>
            <person name="Gtari M."/>
            <person name="Tisa L.S."/>
        </authorList>
    </citation>
    <scope>NUCLEOTIDE SEQUENCE [LARGE SCALE GENOMIC DNA]</scope>
    <source>
        <strain evidence="6">NRRL B-16219</strain>
    </source>
</reference>
<dbReference type="Gene3D" id="3.40.50.2000">
    <property type="entry name" value="Glycogen Phosphorylase B"/>
    <property type="match status" value="2"/>
</dbReference>
<evidence type="ECO:0000256" key="2">
    <source>
        <dbReference type="ARBA" id="ARBA00022679"/>
    </source>
</evidence>